<protein>
    <submittedName>
        <fullName evidence="1">Uncharacterized protein</fullName>
    </submittedName>
</protein>
<name>A0A101LW11_PICGL</name>
<comment type="caution">
    <text evidence="1">The sequence shown here is derived from an EMBL/GenBank/DDBJ whole genome shotgun (WGS) entry which is preliminary data.</text>
</comment>
<dbReference type="AlphaFoldDB" id="A0A101LW11"/>
<sequence length="53" mass="6147">MNVLSARDLDLRPMLPMPVPSLMMSQLQLLIYRSRLPCLPISCVLRIRINYCT</sequence>
<proteinExistence type="predicted"/>
<accession>A0A101LW11</accession>
<reference evidence="1" key="1">
    <citation type="journal article" date="2015" name="Genome Biol. Evol.">
        <title>Organellar Genomes of White Spruce (Picea glauca): Assembly and Annotation.</title>
        <authorList>
            <person name="Jackman S.D."/>
            <person name="Warren R.L."/>
            <person name="Gibb E.A."/>
            <person name="Vandervalk B.P."/>
            <person name="Mohamadi H."/>
            <person name="Chu J."/>
            <person name="Raymond A."/>
            <person name="Pleasance S."/>
            <person name="Coope R."/>
            <person name="Wildung M.R."/>
            <person name="Ritland C.E."/>
            <person name="Bousquet J."/>
            <person name="Jones S.J."/>
            <person name="Bohlmann J."/>
            <person name="Birol I."/>
        </authorList>
    </citation>
    <scope>NUCLEOTIDE SEQUENCE [LARGE SCALE GENOMIC DNA]</scope>
    <source>
        <tissue evidence="1">Flushing bud</tissue>
    </source>
</reference>
<geneLocation type="mitochondrion" evidence="1"/>
<evidence type="ECO:0000313" key="1">
    <source>
        <dbReference type="EMBL" id="KUM46391.1"/>
    </source>
</evidence>
<organism evidence="1">
    <name type="scientific">Picea glauca</name>
    <name type="common">White spruce</name>
    <name type="synonym">Pinus glauca</name>
    <dbReference type="NCBI Taxonomy" id="3330"/>
    <lineage>
        <taxon>Eukaryota</taxon>
        <taxon>Viridiplantae</taxon>
        <taxon>Streptophyta</taxon>
        <taxon>Embryophyta</taxon>
        <taxon>Tracheophyta</taxon>
        <taxon>Spermatophyta</taxon>
        <taxon>Pinopsida</taxon>
        <taxon>Pinidae</taxon>
        <taxon>Conifers I</taxon>
        <taxon>Pinales</taxon>
        <taxon>Pinaceae</taxon>
        <taxon>Picea</taxon>
    </lineage>
</organism>
<gene>
    <name evidence="1" type="ORF">ABT39_MTgene1490</name>
</gene>
<dbReference type="EMBL" id="LKAM01000011">
    <property type="protein sequence ID" value="KUM46391.1"/>
    <property type="molecule type" value="Genomic_DNA"/>
</dbReference>
<keyword evidence="1" id="KW-0496">Mitochondrion</keyword>